<feature type="binding site" evidence="7">
    <location>
        <position position="81"/>
    </location>
    <ligand>
        <name>[2Fe-2S] cluster</name>
        <dbReference type="ChEBI" id="CHEBI:190135"/>
    </ligand>
</feature>
<keyword evidence="2 7" id="KW-0001">2Fe-2S</keyword>
<proteinExistence type="inferred from homology"/>
<evidence type="ECO:0000313" key="9">
    <source>
        <dbReference type="Proteomes" id="UP000199533"/>
    </source>
</evidence>
<dbReference type="OrthoDB" id="9807941at2"/>
<evidence type="ECO:0000256" key="5">
    <source>
        <dbReference type="ARBA" id="ARBA00023014"/>
    </source>
</evidence>
<dbReference type="InterPro" id="IPR002023">
    <property type="entry name" value="NuoE-like"/>
</dbReference>
<dbReference type="CDD" id="cd03064">
    <property type="entry name" value="TRX_Fd_NuoE"/>
    <property type="match status" value="1"/>
</dbReference>
<dbReference type="STRING" id="52441.SAMN05216302_100929"/>
<evidence type="ECO:0000256" key="4">
    <source>
        <dbReference type="ARBA" id="ARBA00023004"/>
    </source>
</evidence>
<feature type="binding site" evidence="7">
    <location>
        <position position="122"/>
    </location>
    <ligand>
        <name>[2Fe-2S] cluster</name>
        <dbReference type="ChEBI" id="CHEBI:190135"/>
    </ligand>
</feature>
<name>A0A1I4AGP8_9PROT</name>
<evidence type="ECO:0000256" key="1">
    <source>
        <dbReference type="ARBA" id="ARBA00010643"/>
    </source>
</evidence>
<sequence length="158" mass="17130">MNTLEVLQKNLAHLSRTHPKRRAAAVPAMQNLQAELGYLDDMAITKLAQITGLSTTELEELATFYSLIYRRPPGRHVVQICDSVCCNMRGADQLLESAEKYLHRPLGAITPNGALSVLPSICLGLCDKAPAALVDGEALGPLNNVSLEALLQRLQKGD</sequence>
<protein>
    <submittedName>
        <fullName evidence="8">NADH-quinone oxidoreductase subunit E</fullName>
    </submittedName>
</protein>
<dbReference type="Proteomes" id="UP000199533">
    <property type="component" value="Unassembled WGS sequence"/>
</dbReference>
<dbReference type="AlphaFoldDB" id="A0A1I4AGP8"/>
<comment type="cofactor">
    <cofactor evidence="7">
        <name>[2Fe-2S] cluster</name>
        <dbReference type="ChEBI" id="CHEBI:190135"/>
    </cofactor>
    <text evidence="7">Binds 1 [2Fe-2S] cluster.</text>
</comment>
<comment type="cofactor">
    <cofactor evidence="6">
        <name>[2Fe-2S] cluster</name>
        <dbReference type="ChEBI" id="CHEBI:190135"/>
    </cofactor>
</comment>
<evidence type="ECO:0000256" key="6">
    <source>
        <dbReference type="ARBA" id="ARBA00034078"/>
    </source>
</evidence>
<comment type="similarity">
    <text evidence="1">Belongs to the complex I 24 kDa subunit family.</text>
</comment>
<dbReference type="InterPro" id="IPR036249">
    <property type="entry name" value="Thioredoxin-like_sf"/>
</dbReference>
<dbReference type="PANTHER" id="PTHR10371:SF3">
    <property type="entry name" value="NADH DEHYDROGENASE [UBIQUINONE] FLAVOPROTEIN 2, MITOCHONDRIAL"/>
    <property type="match status" value="1"/>
</dbReference>
<feature type="binding site" evidence="7">
    <location>
        <position position="126"/>
    </location>
    <ligand>
        <name>[2Fe-2S] cluster</name>
        <dbReference type="ChEBI" id="CHEBI:190135"/>
    </ligand>
</feature>
<dbReference type="SUPFAM" id="SSF52833">
    <property type="entry name" value="Thioredoxin-like"/>
    <property type="match status" value="1"/>
</dbReference>
<evidence type="ECO:0000256" key="7">
    <source>
        <dbReference type="PIRSR" id="PIRSR000216-1"/>
    </source>
</evidence>
<dbReference type="InterPro" id="IPR042128">
    <property type="entry name" value="NuoE_dom"/>
</dbReference>
<keyword evidence="9" id="KW-1185">Reference proteome</keyword>
<feature type="binding site" evidence="7">
    <location>
        <position position="86"/>
    </location>
    <ligand>
        <name>[2Fe-2S] cluster</name>
        <dbReference type="ChEBI" id="CHEBI:190135"/>
    </ligand>
</feature>
<keyword evidence="3 7" id="KW-0479">Metal-binding</keyword>
<dbReference type="RefSeq" id="WP_090698618.1">
    <property type="nucleotide sequence ID" value="NZ_FOSP01000009.1"/>
</dbReference>
<keyword evidence="5 7" id="KW-0411">Iron-sulfur</keyword>
<evidence type="ECO:0000256" key="2">
    <source>
        <dbReference type="ARBA" id="ARBA00022714"/>
    </source>
</evidence>
<gene>
    <name evidence="8" type="ORF">SAMN05216302_100929</name>
</gene>
<evidence type="ECO:0000313" key="8">
    <source>
        <dbReference type="EMBL" id="SFK55655.1"/>
    </source>
</evidence>
<dbReference type="Pfam" id="PF01257">
    <property type="entry name" value="2Fe-2S_thioredx"/>
    <property type="match status" value="1"/>
</dbReference>
<accession>A0A1I4AGP8</accession>
<evidence type="ECO:0000256" key="3">
    <source>
        <dbReference type="ARBA" id="ARBA00022723"/>
    </source>
</evidence>
<dbReference type="NCBIfam" id="NF005722">
    <property type="entry name" value="PRK07539.1-2"/>
    <property type="match status" value="1"/>
</dbReference>
<dbReference type="GO" id="GO:0003954">
    <property type="term" value="F:NADH dehydrogenase activity"/>
    <property type="evidence" value="ECO:0007669"/>
    <property type="project" value="TreeGrafter"/>
</dbReference>
<organism evidence="8 9">
    <name type="scientific">Nitrosomonas aestuarii</name>
    <dbReference type="NCBI Taxonomy" id="52441"/>
    <lineage>
        <taxon>Bacteria</taxon>
        <taxon>Pseudomonadati</taxon>
        <taxon>Pseudomonadota</taxon>
        <taxon>Betaproteobacteria</taxon>
        <taxon>Nitrosomonadales</taxon>
        <taxon>Nitrosomonadaceae</taxon>
        <taxon>Nitrosomonas</taxon>
    </lineage>
</organism>
<reference evidence="9" key="1">
    <citation type="submission" date="2016-10" db="EMBL/GenBank/DDBJ databases">
        <authorList>
            <person name="Varghese N."/>
            <person name="Submissions S."/>
        </authorList>
    </citation>
    <scope>NUCLEOTIDE SEQUENCE [LARGE SCALE GENOMIC DNA]</scope>
    <source>
        <strain evidence="9">Nm69</strain>
    </source>
</reference>
<dbReference type="EMBL" id="FOSP01000009">
    <property type="protein sequence ID" value="SFK55655.1"/>
    <property type="molecule type" value="Genomic_DNA"/>
</dbReference>
<dbReference type="Gene3D" id="3.40.30.10">
    <property type="entry name" value="Glutaredoxin"/>
    <property type="match status" value="1"/>
</dbReference>
<dbReference type="GO" id="GO:0046872">
    <property type="term" value="F:metal ion binding"/>
    <property type="evidence" value="ECO:0007669"/>
    <property type="project" value="UniProtKB-KW"/>
</dbReference>
<dbReference type="GO" id="GO:0051537">
    <property type="term" value="F:2 iron, 2 sulfur cluster binding"/>
    <property type="evidence" value="ECO:0007669"/>
    <property type="project" value="UniProtKB-KW"/>
</dbReference>
<dbReference type="PIRSF" id="PIRSF000216">
    <property type="entry name" value="NADH_DH_24kDa"/>
    <property type="match status" value="1"/>
</dbReference>
<dbReference type="InterPro" id="IPR041921">
    <property type="entry name" value="NuoE_N"/>
</dbReference>
<dbReference type="PANTHER" id="PTHR10371">
    <property type="entry name" value="NADH DEHYDROGENASE UBIQUINONE FLAVOPROTEIN 2, MITOCHONDRIAL"/>
    <property type="match status" value="1"/>
</dbReference>
<keyword evidence="4 7" id="KW-0408">Iron</keyword>
<dbReference type="Gene3D" id="1.10.10.1590">
    <property type="entry name" value="NADH-quinone oxidoreductase subunit E"/>
    <property type="match status" value="1"/>
</dbReference>